<dbReference type="InterPro" id="IPR029063">
    <property type="entry name" value="SAM-dependent_MTases_sf"/>
</dbReference>
<dbReference type="Proteomes" id="UP001596004">
    <property type="component" value="Unassembled WGS sequence"/>
</dbReference>
<dbReference type="EC" id="2.1.-.-" evidence="2"/>
<sequence>MSVSTTGPAVAELLTDFTTAEPSSLEAEFQRLVAALWHRGEATGRALTAVPALVAALDQAGDDRKGHLVILLGLLAEAEYPVVGGPLNAAVREGLDRYLDLLAEGPKDRPLTLALLYLLSHFPGDRDRILAAAAPLDLDPADQSRLVRGLASLDHDDPDIGRMWPSPSVWDLSAEDLEFHRQQLRALTTAQITTNWENDTRMLYAYSGAMAYWAVRYGMPVDLPPAPGTGEAPAPAGELGIETFTQYADVLRCTGCSGSVEFDGEIVRCPACAVRYPIALGILDLSDGISEATADLPHEATANLLAKLAEMPSLGVYYEKVLRPAYLRIAGANWGGAVTPQVEDGYIARQIRPVDGPVLDLACGAGRWTTVVAAAVGQERLVGVDMGLPMLTVMRGKLPQVPAVRGSALNIPFADATFGAVNCWNALQAFPDDAADAIAEVGRVLRPGGTFTLMTFLFDTDPIARHYQESHYFPSRPEGQLLFTMDELESWLSDAGMSITDSSGPGTFAFITAVRD</sequence>
<accession>A0ABV9CKM3</accession>
<keyword evidence="3" id="KW-1185">Reference proteome</keyword>
<evidence type="ECO:0000313" key="3">
    <source>
        <dbReference type="Proteomes" id="UP001596004"/>
    </source>
</evidence>
<name>A0ABV9CKM3_9ACTN</name>
<proteinExistence type="predicted"/>
<dbReference type="SUPFAM" id="SSF53335">
    <property type="entry name" value="S-adenosyl-L-methionine-dependent methyltransferases"/>
    <property type="match status" value="1"/>
</dbReference>
<evidence type="ECO:0000313" key="2">
    <source>
        <dbReference type="EMBL" id="MFC4533267.1"/>
    </source>
</evidence>
<reference evidence="3" key="1">
    <citation type="journal article" date="2019" name="Int. J. Syst. Evol. Microbiol.">
        <title>The Global Catalogue of Microorganisms (GCM) 10K type strain sequencing project: providing services to taxonomists for standard genome sequencing and annotation.</title>
        <authorList>
            <consortium name="The Broad Institute Genomics Platform"/>
            <consortium name="The Broad Institute Genome Sequencing Center for Infectious Disease"/>
            <person name="Wu L."/>
            <person name="Ma J."/>
        </authorList>
    </citation>
    <scope>NUCLEOTIDE SEQUENCE [LARGE SCALE GENOMIC DNA]</scope>
    <source>
        <strain evidence="3">CGMCC 4.7132</strain>
    </source>
</reference>
<evidence type="ECO:0000259" key="1">
    <source>
        <dbReference type="Pfam" id="PF13649"/>
    </source>
</evidence>
<dbReference type="GO" id="GO:0008168">
    <property type="term" value="F:methyltransferase activity"/>
    <property type="evidence" value="ECO:0007669"/>
    <property type="project" value="UniProtKB-KW"/>
</dbReference>
<protein>
    <submittedName>
        <fullName evidence="2">Class I SAM-dependent methyltransferase</fullName>
        <ecNumber evidence="2">2.1.-.-</ecNumber>
    </submittedName>
</protein>
<dbReference type="Pfam" id="PF13649">
    <property type="entry name" value="Methyltransf_25"/>
    <property type="match status" value="1"/>
</dbReference>
<dbReference type="RefSeq" id="WP_380842538.1">
    <property type="nucleotide sequence ID" value="NZ_JBHSFP010000014.1"/>
</dbReference>
<dbReference type="CDD" id="cd02440">
    <property type="entry name" value="AdoMet_MTases"/>
    <property type="match status" value="1"/>
</dbReference>
<comment type="caution">
    <text evidence="2">The sequence shown here is derived from an EMBL/GenBank/DDBJ whole genome shotgun (WGS) entry which is preliminary data.</text>
</comment>
<dbReference type="GO" id="GO:0032259">
    <property type="term" value="P:methylation"/>
    <property type="evidence" value="ECO:0007669"/>
    <property type="project" value="UniProtKB-KW"/>
</dbReference>
<gene>
    <name evidence="2" type="ORF">ACFO60_21040</name>
</gene>
<feature type="domain" description="Methyltransferase" evidence="1">
    <location>
        <begin position="358"/>
        <end position="449"/>
    </location>
</feature>
<dbReference type="EMBL" id="JBHSFP010000014">
    <property type="protein sequence ID" value="MFC4533267.1"/>
    <property type="molecule type" value="Genomic_DNA"/>
</dbReference>
<dbReference type="InterPro" id="IPR041698">
    <property type="entry name" value="Methyltransf_25"/>
</dbReference>
<keyword evidence="2" id="KW-0808">Transferase</keyword>
<organism evidence="2 3">
    <name type="scientific">Sphaerisporangium dianthi</name>
    <dbReference type="NCBI Taxonomy" id="1436120"/>
    <lineage>
        <taxon>Bacteria</taxon>
        <taxon>Bacillati</taxon>
        <taxon>Actinomycetota</taxon>
        <taxon>Actinomycetes</taxon>
        <taxon>Streptosporangiales</taxon>
        <taxon>Streptosporangiaceae</taxon>
        <taxon>Sphaerisporangium</taxon>
    </lineage>
</organism>
<dbReference type="Gene3D" id="3.40.50.150">
    <property type="entry name" value="Vaccinia Virus protein VP39"/>
    <property type="match status" value="1"/>
</dbReference>
<dbReference type="PANTHER" id="PTHR43591">
    <property type="entry name" value="METHYLTRANSFERASE"/>
    <property type="match status" value="1"/>
</dbReference>
<keyword evidence="2" id="KW-0489">Methyltransferase</keyword>